<dbReference type="EMBL" id="CP115965">
    <property type="protein sequence ID" value="WZW97946.1"/>
    <property type="molecule type" value="Genomic_DNA"/>
</dbReference>
<accession>A0ABZ3C6T6</accession>
<protein>
    <recommendedName>
        <fullName evidence="3">DUF3188 domain-containing protein</fullName>
    </recommendedName>
</protein>
<evidence type="ECO:0000313" key="1">
    <source>
        <dbReference type="EMBL" id="WZW97946.1"/>
    </source>
</evidence>
<reference evidence="1 2" key="1">
    <citation type="journal article" date="2023" name="Environ Microbiome">
        <title>A coral-associated actinobacterium mitigates coral bleaching under heat stress.</title>
        <authorList>
            <person name="Li J."/>
            <person name="Zou Y."/>
            <person name="Li Q."/>
            <person name="Zhang J."/>
            <person name="Bourne D.G."/>
            <person name="Lyu Y."/>
            <person name="Liu C."/>
            <person name="Zhang S."/>
        </authorList>
    </citation>
    <scope>NUCLEOTIDE SEQUENCE [LARGE SCALE GENOMIC DNA]</scope>
    <source>
        <strain evidence="1 2">SCSIO 13291</strain>
    </source>
</reference>
<dbReference type="RefSeq" id="WP_342372168.1">
    <property type="nucleotide sequence ID" value="NZ_CP115965.1"/>
</dbReference>
<name>A0ABZ3C6T6_9ACTN</name>
<dbReference type="Proteomes" id="UP001434337">
    <property type="component" value="Chromosome"/>
</dbReference>
<keyword evidence="2" id="KW-1185">Reference proteome</keyword>
<evidence type="ECO:0008006" key="3">
    <source>
        <dbReference type="Google" id="ProtNLM"/>
    </source>
</evidence>
<sequence>MAILSGLIVLVLNLLSAAENLNFIALGLGLILAGALWPGRPGRRLEREDASPRQPAARDD</sequence>
<gene>
    <name evidence="1" type="ORF">PCC79_13765</name>
</gene>
<organism evidence="1 2">
    <name type="scientific">Propioniciclava soli</name>
    <dbReference type="NCBI Taxonomy" id="2775081"/>
    <lineage>
        <taxon>Bacteria</taxon>
        <taxon>Bacillati</taxon>
        <taxon>Actinomycetota</taxon>
        <taxon>Actinomycetes</taxon>
        <taxon>Propionibacteriales</taxon>
        <taxon>Propionibacteriaceae</taxon>
        <taxon>Propioniciclava</taxon>
    </lineage>
</organism>
<evidence type="ECO:0000313" key="2">
    <source>
        <dbReference type="Proteomes" id="UP001434337"/>
    </source>
</evidence>
<proteinExistence type="predicted"/>